<organism evidence="2 3">
    <name type="scientific">Stachybotrys elegans</name>
    <dbReference type="NCBI Taxonomy" id="80388"/>
    <lineage>
        <taxon>Eukaryota</taxon>
        <taxon>Fungi</taxon>
        <taxon>Dikarya</taxon>
        <taxon>Ascomycota</taxon>
        <taxon>Pezizomycotina</taxon>
        <taxon>Sordariomycetes</taxon>
        <taxon>Hypocreomycetidae</taxon>
        <taxon>Hypocreales</taxon>
        <taxon>Stachybotryaceae</taxon>
        <taxon>Stachybotrys</taxon>
    </lineage>
</organism>
<reference evidence="2" key="1">
    <citation type="journal article" date="2021" name="Nat. Commun.">
        <title>Genetic determinants of endophytism in the Arabidopsis root mycobiome.</title>
        <authorList>
            <person name="Mesny F."/>
            <person name="Miyauchi S."/>
            <person name="Thiergart T."/>
            <person name="Pickel B."/>
            <person name="Atanasova L."/>
            <person name="Karlsson M."/>
            <person name="Huettel B."/>
            <person name="Barry K.W."/>
            <person name="Haridas S."/>
            <person name="Chen C."/>
            <person name="Bauer D."/>
            <person name="Andreopoulos W."/>
            <person name="Pangilinan J."/>
            <person name="LaButti K."/>
            <person name="Riley R."/>
            <person name="Lipzen A."/>
            <person name="Clum A."/>
            <person name="Drula E."/>
            <person name="Henrissat B."/>
            <person name="Kohler A."/>
            <person name="Grigoriev I.V."/>
            <person name="Martin F.M."/>
            <person name="Hacquard S."/>
        </authorList>
    </citation>
    <scope>NUCLEOTIDE SEQUENCE</scope>
    <source>
        <strain evidence="2">MPI-CAGE-CH-0235</strain>
    </source>
</reference>
<dbReference type="EMBL" id="JAGPNK010000003">
    <property type="protein sequence ID" value="KAH7324304.1"/>
    <property type="molecule type" value="Genomic_DNA"/>
</dbReference>
<feature type="region of interest" description="Disordered" evidence="1">
    <location>
        <begin position="1"/>
        <end position="34"/>
    </location>
</feature>
<protein>
    <submittedName>
        <fullName evidence="2">Uncharacterized protein</fullName>
    </submittedName>
</protein>
<accession>A0A8K0WU31</accession>
<sequence>MSSRLVTTRAAVPRATDVDATTSARRSSLRPATTRAVVPRATDVAETTSVRRKVMSTRASWKGVTVKGAWDGGG</sequence>
<evidence type="ECO:0000256" key="1">
    <source>
        <dbReference type="SAM" id="MobiDB-lite"/>
    </source>
</evidence>
<dbReference type="Proteomes" id="UP000813444">
    <property type="component" value="Unassembled WGS sequence"/>
</dbReference>
<keyword evidence="3" id="KW-1185">Reference proteome</keyword>
<evidence type="ECO:0000313" key="3">
    <source>
        <dbReference type="Proteomes" id="UP000813444"/>
    </source>
</evidence>
<gene>
    <name evidence="2" type="ORF">B0I35DRAFT_423875</name>
</gene>
<feature type="non-terminal residue" evidence="2">
    <location>
        <position position="74"/>
    </location>
</feature>
<name>A0A8K0WU31_9HYPO</name>
<proteinExistence type="predicted"/>
<comment type="caution">
    <text evidence="2">The sequence shown here is derived from an EMBL/GenBank/DDBJ whole genome shotgun (WGS) entry which is preliminary data.</text>
</comment>
<evidence type="ECO:0000313" key="2">
    <source>
        <dbReference type="EMBL" id="KAH7324304.1"/>
    </source>
</evidence>
<dbReference type="AlphaFoldDB" id="A0A8K0WU31"/>